<comment type="caution">
    <text evidence="2">The sequence shown here is derived from an EMBL/GenBank/DDBJ whole genome shotgun (WGS) entry which is preliminary data.</text>
</comment>
<dbReference type="InterPro" id="IPR011049">
    <property type="entry name" value="Serralysin-like_metalloprot_C"/>
</dbReference>
<evidence type="ECO:0000256" key="1">
    <source>
        <dbReference type="SAM" id="MobiDB-lite"/>
    </source>
</evidence>
<dbReference type="STRING" id="690417.IC63_03845"/>
<accession>A0A099FER6</accession>
<proteinExistence type="predicted"/>
<gene>
    <name evidence="2" type="ORF">IC63_03845</name>
</gene>
<dbReference type="GO" id="GO:0005509">
    <property type="term" value="F:calcium ion binding"/>
    <property type="evidence" value="ECO:0007669"/>
    <property type="project" value="InterPro"/>
</dbReference>
<organism evidence="2 3">
    <name type="scientific">Paracoccus sphaerophysae</name>
    <dbReference type="NCBI Taxonomy" id="690417"/>
    <lineage>
        <taxon>Bacteria</taxon>
        <taxon>Pseudomonadati</taxon>
        <taxon>Pseudomonadota</taxon>
        <taxon>Alphaproteobacteria</taxon>
        <taxon>Rhodobacterales</taxon>
        <taxon>Paracoccaceae</taxon>
        <taxon>Paracoccus</taxon>
    </lineage>
</organism>
<evidence type="ECO:0000313" key="2">
    <source>
        <dbReference type="EMBL" id="KGJ08733.1"/>
    </source>
</evidence>
<dbReference type="PRINTS" id="PR00313">
    <property type="entry name" value="CABNDNGRPT"/>
</dbReference>
<name>A0A099FER6_9RHOB</name>
<reference evidence="2 3" key="2">
    <citation type="submission" date="2014-10" db="EMBL/GenBank/DDBJ databases">
        <title>Paracoccus sanguinis sp. nov., isolated from clinical specimens of New York State patients.</title>
        <authorList>
            <person name="Mingle L.A."/>
            <person name="Cole J.A."/>
            <person name="Lapierre P."/>
            <person name="Musser K.A."/>
        </authorList>
    </citation>
    <scope>NUCLEOTIDE SEQUENCE [LARGE SCALE GENOMIC DNA]</scope>
    <source>
        <strain evidence="2 3">HAMBI 3106</strain>
    </source>
</reference>
<dbReference type="EMBL" id="JRKS01000007">
    <property type="protein sequence ID" value="KGJ08733.1"/>
    <property type="molecule type" value="Genomic_DNA"/>
</dbReference>
<evidence type="ECO:0000313" key="3">
    <source>
        <dbReference type="Proteomes" id="UP000029917"/>
    </source>
</evidence>
<keyword evidence="3" id="KW-1185">Reference proteome</keyword>
<reference evidence="2 3" key="1">
    <citation type="submission" date="2014-09" db="EMBL/GenBank/DDBJ databases">
        <authorList>
            <person name="McGinnis J.M."/>
            <person name="Wolfgang W.J."/>
        </authorList>
    </citation>
    <scope>NUCLEOTIDE SEQUENCE [LARGE SCALE GENOMIC DNA]</scope>
    <source>
        <strain evidence="2 3">HAMBI 3106</strain>
    </source>
</reference>
<dbReference type="OrthoDB" id="7793891at2"/>
<dbReference type="Proteomes" id="UP000029917">
    <property type="component" value="Unassembled WGS sequence"/>
</dbReference>
<dbReference type="RefSeq" id="WP_036717063.1">
    <property type="nucleotide sequence ID" value="NZ_JRKS01000007.1"/>
</dbReference>
<dbReference type="InterPro" id="IPR001343">
    <property type="entry name" value="Hemolysn_Ca-bd"/>
</dbReference>
<dbReference type="SUPFAM" id="SSF51120">
    <property type="entry name" value="beta-Roll"/>
    <property type="match status" value="1"/>
</dbReference>
<dbReference type="Pfam" id="PF00353">
    <property type="entry name" value="HemolysinCabind"/>
    <property type="match status" value="2"/>
</dbReference>
<dbReference type="Gene3D" id="2.150.10.10">
    <property type="entry name" value="Serralysin-like metalloprotease, C-terminal"/>
    <property type="match status" value="1"/>
</dbReference>
<sequence length="213" mass="21405">MPRYRATPTGSIDVDDDGVAARIFGRGTADNDVLDGGAGIDTAIYSSAVQVVVTLGSTAPQATGQGVDRLVGIENLTGSRGADALTGNAAVNVLNGGAGDDVLNGAGGNDMLIGSAGRDRLIGGADVFLFTQPTDAGLGAAADIVRDFARGQDRLSLAGRDADPGTAGDRPLPRAAPPPARTARGFPSARRGPCCRWTLAAMRGPTCRSISSG</sequence>
<dbReference type="AlphaFoldDB" id="A0A099FER6"/>
<feature type="region of interest" description="Disordered" evidence="1">
    <location>
        <begin position="155"/>
        <end position="190"/>
    </location>
</feature>
<protein>
    <submittedName>
        <fullName evidence="2">Uncharacterized protein</fullName>
    </submittedName>
</protein>